<keyword evidence="1" id="KW-0812">Transmembrane</keyword>
<proteinExistence type="predicted"/>
<evidence type="ECO:0000313" key="2">
    <source>
        <dbReference type="EMBL" id="OCQ22605.1"/>
    </source>
</evidence>
<dbReference type="AlphaFoldDB" id="A0A1C0TTF1"/>
<dbReference type="RefSeq" id="WP_065788617.1">
    <property type="nucleotide sequence ID" value="NZ_JAGJED010000003.1"/>
</dbReference>
<dbReference type="EMBL" id="MAUJ01000001">
    <property type="protein sequence ID" value="OCQ22605.1"/>
    <property type="molecule type" value="Genomic_DNA"/>
</dbReference>
<sequence length="83" mass="9549">MKSTSIEAWLFVVLLITAITIPFLVGVIFFKIYRRIRPFEVPDEESFSIAANISATSDSFFKILITGYFISSPVIYLLFKEYL</sequence>
<feature type="transmembrane region" description="Helical" evidence="1">
    <location>
        <begin position="6"/>
        <end position="30"/>
    </location>
</feature>
<evidence type="ECO:0000313" key="3">
    <source>
        <dbReference type="Proteomes" id="UP000093366"/>
    </source>
</evidence>
<keyword evidence="1" id="KW-1133">Transmembrane helix</keyword>
<keyword evidence="1" id="KW-0472">Membrane</keyword>
<dbReference type="OrthoDB" id="6310489at2"/>
<protein>
    <submittedName>
        <fullName evidence="2">Uncharacterized protein</fullName>
    </submittedName>
</protein>
<organism evidence="2 3">
    <name type="scientific">Pseudoalteromonas luteoviolacea</name>
    <dbReference type="NCBI Taxonomy" id="43657"/>
    <lineage>
        <taxon>Bacteria</taxon>
        <taxon>Pseudomonadati</taxon>
        <taxon>Pseudomonadota</taxon>
        <taxon>Gammaproteobacteria</taxon>
        <taxon>Alteromonadales</taxon>
        <taxon>Pseudoalteromonadaceae</taxon>
        <taxon>Pseudoalteromonas</taxon>
    </lineage>
</organism>
<gene>
    <name evidence="2" type="ORF">A7985_01160</name>
</gene>
<accession>A0A1C0TTF1</accession>
<feature type="transmembrane region" description="Helical" evidence="1">
    <location>
        <begin position="60"/>
        <end position="79"/>
    </location>
</feature>
<reference evidence="3" key="1">
    <citation type="submission" date="2016-07" db="EMBL/GenBank/DDBJ databases">
        <authorList>
            <person name="Florea S."/>
            <person name="Webb J.S."/>
            <person name="Jaromczyk J."/>
            <person name="Schardl C.L."/>
        </authorList>
    </citation>
    <scope>NUCLEOTIDE SEQUENCE [LARGE SCALE GENOMIC DNA]</scope>
    <source>
        <strain evidence="3">IPB1</strain>
    </source>
</reference>
<dbReference type="Proteomes" id="UP000093366">
    <property type="component" value="Unassembled WGS sequence"/>
</dbReference>
<evidence type="ECO:0000256" key="1">
    <source>
        <dbReference type="SAM" id="Phobius"/>
    </source>
</evidence>
<comment type="caution">
    <text evidence="2">The sequence shown here is derived from an EMBL/GenBank/DDBJ whole genome shotgun (WGS) entry which is preliminary data.</text>
</comment>
<name>A0A1C0TTF1_9GAMM</name>